<name>A0A8H2XES9_9AGAM</name>
<dbReference type="InterPro" id="IPR045305">
    <property type="entry name" value="RRM2_I_PABPs"/>
</dbReference>
<comment type="subcellular location">
    <subcellularLocation>
        <location evidence="1 10">Cytoplasm</location>
    </subcellularLocation>
</comment>
<evidence type="ECO:0000256" key="7">
    <source>
        <dbReference type="ARBA" id="ARBA00022845"/>
    </source>
</evidence>
<feature type="compositionally biased region" description="Low complexity" evidence="11">
    <location>
        <begin position="594"/>
        <end position="615"/>
    </location>
</feature>
<evidence type="ECO:0000259" key="12">
    <source>
        <dbReference type="PROSITE" id="PS50102"/>
    </source>
</evidence>
<dbReference type="SMART" id="SM00361">
    <property type="entry name" value="RRM_1"/>
    <property type="match status" value="4"/>
</dbReference>
<dbReference type="Gene3D" id="3.30.70.330">
    <property type="match status" value="4"/>
</dbReference>
<dbReference type="FunFam" id="3.30.70.330:FF:000648">
    <property type="entry name" value="Polyadenylate-binding protein"/>
    <property type="match status" value="1"/>
</dbReference>
<evidence type="ECO:0000256" key="10">
    <source>
        <dbReference type="RuleBase" id="RU362004"/>
    </source>
</evidence>
<keyword evidence="6" id="KW-0509">mRNA transport</keyword>
<feature type="compositionally biased region" description="Polar residues" evidence="11">
    <location>
        <begin position="617"/>
        <end position="629"/>
    </location>
</feature>
<feature type="region of interest" description="Disordered" evidence="11">
    <location>
        <begin position="468"/>
        <end position="629"/>
    </location>
</feature>
<dbReference type="Pfam" id="PF00076">
    <property type="entry name" value="RRM_1"/>
    <property type="match status" value="4"/>
</dbReference>
<dbReference type="EMBL" id="CAJMWX010000724">
    <property type="protein sequence ID" value="CAE6424953.1"/>
    <property type="molecule type" value="Genomic_DNA"/>
</dbReference>
<dbReference type="CDD" id="cd12380">
    <property type="entry name" value="RRM3_I_PABPs"/>
    <property type="match status" value="1"/>
</dbReference>
<comment type="function">
    <text evidence="10">Binds the poly(A) tail of mRNA.</text>
</comment>
<proteinExistence type="inferred from homology"/>
<evidence type="ECO:0000256" key="4">
    <source>
        <dbReference type="ARBA" id="ARBA00022490"/>
    </source>
</evidence>
<feature type="compositionally biased region" description="Pro residues" evidence="11">
    <location>
        <begin position="26"/>
        <end position="41"/>
    </location>
</feature>
<keyword evidence="8 9" id="KW-0694">RNA-binding</keyword>
<feature type="compositionally biased region" description="Low complexity" evidence="11">
    <location>
        <begin position="557"/>
        <end position="572"/>
    </location>
</feature>
<sequence>MSATGTPPPAAQVEANAPHIEQGHAPPAPQMYPPHMPPPAAPGAAVPPTASLYVGELDPSVSEAMLFEIFNMIGPVASIRVCRDAVTRRSLGYAYVNYLNAADGERALDQLNYSIIKNRPCRIMWSQRDPALRKTGQGNIFIKNLDEAIDNKALHDTFAAFGNVLSCKVATDEAGKSRGYGYVHYETAESAEAAIKAVNRMLLNDKQVFVGHHISRKERQSQIDEQRSQFTNIYVKNLDTEITEAEFKAMFDEFGTITSAVLQTDHEGKSRGFGFVNFERHEEAERAVNEMNEKDIKGRPLYVGRAQKKSERQSELARSHEAAKQERQNKYAGVNLYVKNLDDDVDDDKLRAEFEAFGTITSCKVMRNERDISKGFGFVCFSTPDEATKAVTEMNNKMIGSKPLYVSLAQRRDIRRQQLEGQIMQRNQMRMQQAPMMGPGYMQPQMYYGPGPGGYPPQAGRGVMGYPQPGMMPPRGRYPPGQPPMQGMQGMPVPVPYAGGAPPQGYPPQGYGRGAPPNGPGTSRPNGAGAPPAPANAAPRPTGGAQSASTPATNGSRPPAAAAAAPAAGAPPAAAPAPAPAGGIPANRPPPAGAPAAGRPPAAAAPPRNQSARPAGQATSTPTPETNSGLTSQALAAASPMEQKQMLGEMIYLQIHQSEPELAGKITGMLLEMDNSELLHLLDTPDAMHAKVQEAIAVLNDFTTKPAE</sequence>
<dbReference type="GO" id="GO:0003723">
    <property type="term" value="F:RNA binding"/>
    <property type="evidence" value="ECO:0007669"/>
    <property type="project" value="UniProtKB-UniRule"/>
</dbReference>
<keyword evidence="4 10" id="KW-0963">Cytoplasm</keyword>
<keyword evidence="7" id="KW-0810">Translation regulation</keyword>
<dbReference type="SMART" id="SM00360">
    <property type="entry name" value="RRM"/>
    <property type="match status" value="4"/>
</dbReference>
<dbReference type="PROSITE" id="PS51309">
    <property type="entry name" value="PABC"/>
    <property type="match status" value="1"/>
</dbReference>
<dbReference type="FunFam" id="3.30.70.330:FF:000003">
    <property type="entry name" value="Polyadenylate-binding protein"/>
    <property type="match status" value="1"/>
</dbReference>
<dbReference type="GO" id="GO:0006417">
    <property type="term" value="P:regulation of translation"/>
    <property type="evidence" value="ECO:0007669"/>
    <property type="project" value="UniProtKB-KW"/>
</dbReference>
<dbReference type="PROSITE" id="PS50102">
    <property type="entry name" value="RRM"/>
    <property type="match status" value="4"/>
</dbReference>
<dbReference type="NCBIfam" id="TIGR01628">
    <property type="entry name" value="PABP-1234"/>
    <property type="match status" value="1"/>
</dbReference>
<evidence type="ECO:0000256" key="6">
    <source>
        <dbReference type="ARBA" id="ARBA00022816"/>
    </source>
</evidence>
<dbReference type="InterPro" id="IPR035979">
    <property type="entry name" value="RBD_domain_sf"/>
</dbReference>
<dbReference type="InterPro" id="IPR006515">
    <property type="entry name" value="PABP_1234"/>
</dbReference>
<keyword evidence="5" id="KW-0677">Repeat</keyword>
<dbReference type="CDD" id="cd12379">
    <property type="entry name" value="RRM2_I_PABPs"/>
    <property type="match status" value="1"/>
</dbReference>
<accession>A0A8H2XES9</accession>
<evidence type="ECO:0000256" key="5">
    <source>
        <dbReference type="ARBA" id="ARBA00022737"/>
    </source>
</evidence>
<feature type="domain" description="RRM" evidence="12">
    <location>
        <begin position="231"/>
        <end position="308"/>
    </location>
</feature>
<feature type="domain" description="RRM" evidence="12">
    <location>
        <begin position="334"/>
        <end position="411"/>
    </location>
</feature>
<feature type="domain" description="PABC" evidence="13">
    <location>
        <begin position="627"/>
        <end position="704"/>
    </location>
</feature>
<dbReference type="FunFam" id="3.30.70.330:FF:000441">
    <property type="entry name" value="Polyadenylate-binding protein"/>
    <property type="match status" value="1"/>
</dbReference>
<dbReference type="InterPro" id="IPR003954">
    <property type="entry name" value="RRM_euk-type"/>
</dbReference>
<dbReference type="Pfam" id="PF00658">
    <property type="entry name" value="MLLE"/>
    <property type="match status" value="1"/>
</dbReference>
<protein>
    <recommendedName>
        <fullName evidence="10">Polyadenylate-binding protein</fullName>
        <shortName evidence="10">PABP</shortName>
    </recommendedName>
</protein>
<dbReference type="InterPro" id="IPR000504">
    <property type="entry name" value="RRM_dom"/>
</dbReference>
<evidence type="ECO:0000313" key="14">
    <source>
        <dbReference type="EMBL" id="CAE6424953.1"/>
    </source>
</evidence>
<evidence type="ECO:0000256" key="9">
    <source>
        <dbReference type="PROSITE-ProRule" id="PRU00176"/>
    </source>
</evidence>
<feature type="region of interest" description="Disordered" evidence="11">
    <location>
        <begin position="307"/>
        <end position="327"/>
    </location>
</feature>
<dbReference type="InterPro" id="IPR034364">
    <property type="entry name" value="PABP_RRM1"/>
</dbReference>
<evidence type="ECO:0000259" key="13">
    <source>
        <dbReference type="PROSITE" id="PS51309"/>
    </source>
</evidence>
<dbReference type="FunFam" id="3.30.70.330:FF:000590">
    <property type="entry name" value="Polyadenylate-binding protein 5"/>
    <property type="match status" value="1"/>
</dbReference>
<dbReference type="CDD" id="cd12381">
    <property type="entry name" value="RRM4_I_PABPs"/>
    <property type="match status" value="1"/>
</dbReference>
<reference evidence="14" key="1">
    <citation type="submission" date="2021-01" db="EMBL/GenBank/DDBJ databases">
        <authorList>
            <person name="Kaushik A."/>
        </authorList>
    </citation>
    <scope>NUCLEOTIDE SEQUENCE</scope>
    <source>
        <strain evidence="14">AG4-R118</strain>
    </source>
</reference>
<dbReference type="Proteomes" id="UP000663888">
    <property type="component" value="Unassembled WGS sequence"/>
</dbReference>
<feature type="region of interest" description="Disordered" evidence="11">
    <location>
        <begin position="20"/>
        <end position="45"/>
    </location>
</feature>
<dbReference type="Gene3D" id="1.10.1900.10">
    <property type="entry name" value="c-terminal domain of poly(a) binding protein"/>
    <property type="match status" value="1"/>
</dbReference>
<feature type="domain" description="RRM" evidence="12">
    <location>
        <begin position="138"/>
        <end position="215"/>
    </location>
</feature>
<dbReference type="InterPro" id="IPR002004">
    <property type="entry name" value="PABP_HYD_C"/>
</dbReference>
<evidence type="ECO:0000256" key="8">
    <source>
        <dbReference type="ARBA" id="ARBA00022884"/>
    </source>
</evidence>
<evidence type="ECO:0000256" key="1">
    <source>
        <dbReference type="ARBA" id="ARBA00004496"/>
    </source>
</evidence>
<gene>
    <name evidence="14" type="ORF">RDB_LOCUS27413</name>
</gene>
<dbReference type="AlphaFoldDB" id="A0A8H2XES9"/>
<dbReference type="InterPro" id="IPR012677">
    <property type="entry name" value="Nucleotide-bd_a/b_plait_sf"/>
</dbReference>
<feature type="compositionally biased region" description="Basic and acidic residues" evidence="11">
    <location>
        <begin position="308"/>
        <end position="327"/>
    </location>
</feature>
<dbReference type="PANTHER" id="PTHR24012">
    <property type="entry name" value="RNA BINDING PROTEIN"/>
    <property type="match status" value="1"/>
</dbReference>
<feature type="compositionally biased region" description="Low complexity" evidence="11">
    <location>
        <begin position="484"/>
        <end position="516"/>
    </location>
</feature>
<organism evidence="14 15">
    <name type="scientific">Rhizoctonia solani</name>
    <dbReference type="NCBI Taxonomy" id="456999"/>
    <lineage>
        <taxon>Eukaryota</taxon>
        <taxon>Fungi</taxon>
        <taxon>Dikarya</taxon>
        <taxon>Basidiomycota</taxon>
        <taxon>Agaricomycotina</taxon>
        <taxon>Agaricomycetes</taxon>
        <taxon>Cantharellales</taxon>
        <taxon>Ceratobasidiaceae</taxon>
        <taxon>Rhizoctonia</taxon>
    </lineage>
</organism>
<dbReference type="GO" id="GO:0010494">
    <property type="term" value="C:cytoplasmic stress granule"/>
    <property type="evidence" value="ECO:0007669"/>
    <property type="project" value="UniProtKB-ARBA"/>
</dbReference>
<evidence type="ECO:0000256" key="11">
    <source>
        <dbReference type="SAM" id="MobiDB-lite"/>
    </source>
</evidence>
<feature type="compositionally biased region" description="Low complexity" evidence="11">
    <location>
        <begin position="524"/>
        <end position="541"/>
    </location>
</feature>
<feature type="compositionally biased region" description="Polar residues" evidence="11">
    <location>
        <begin position="544"/>
        <end position="556"/>
    </location>
</feature>
<dbReference type="FunFam" id="1.10.1900.10:FF:000006">
    <property type="entry name" value="Polyadenylate-binding protein"/>
    <property type="match status" value="1"/>
</dbReference>
<dbReference type="SMART" id="SM00517">
    <property type="entry name" value="PolyA"/>
    <property type="match status" value="1"/>
</dbReference>
<dbReference type="SUPFAM" id="SSF54928">
    <property type="entry name" value="RNA-binding domain, RBD"/>
    <property type="match status" value="2"/>
</dbReference>
<dbReference type="CDD" id="cd12378">
    <property type="entry name" value="RRM1_I_PABPs"/>
    <property type="match status" value="1"/>
</dbReference>
<dbReference type="SUPFAM" id="SSF63570">
    <property type="entry name" value="PABC (PABP) domain"/>
    <property type="match status" value="1"/>
</dbReference>
<evidence type="ECO:0000256" key="3">
    <source>
        <dbReference type="ARBA" id="ARBA00022448"/>
    </source>
</evidence>
<keyword evidence="3" id="KW-0813">Transport</keyword>
<dbReference type="GO" id="GO:0051028">
    <property type="term" value="P:mRNA transport"/>
    <property type="evidence" value="ECO:0007669"/>
    <property type="project" value="UniProtKB-KW"/>
</dbReference>
<comment type="caution">
    <text evidence="14">The sequence shown here is derived from an EMBL/GenBank/DDBJ whole genome shotgun (WGS) entry which is preliminary data.</text>
</comment>
<feature type="domain" description="RRM" evidence="12">
    <location>
        <begin position="50"/>
        <end position="128"/>
    </location>
</feature>
<dbReference type="InterPro" id="IPR036053">
    <property type="entry name" value="PABP-dom"/>
</dbReference>
<comment type="similarity">
    <text evidence="2 10">Belongs to the polyadenylate-binding protein type-1 family.</text>
</comment>
<evidence type="ECO:0000313" key="15">
    <source>
        <dbReference type="Proteomes" id="UP000663888"/>
    </source>
</evidence>
<feature type="compositionally biased region" description="Pro residues" evidence="11">
    <location>
        <begin position="470"/>
        <end position="483"/>
    </location>
</feature>
<evidence type="ECO:0000256" key="2">
    <source>
        <dbReference type="ARBA" id="ARBA00008557"/>
    </source>
</evidence>